<dbReference type="InterPro" id="IPR050624">
    <property type="entry name" value="HTH-type_Tx_Regulator"/>
</dbReference>
<accession>E6MK71</accession>
<comment type="caution">
    <text evidence="3">The sequence shown here is derived from an EMBL/GenBank/DDBJ whole genome shotgun (WGS) entry which is preliminary data.</text>
</comment>
<dbReference type="Gene3D" id="1.10.357.10">
    <property type="entry name" value="Tetracycline Repressor, domain 2"/>
    <property type="match status" value="1"/>
</dbReference>
<dbReference type="Pfam" id="PF00440">
    <property type="entry name" value="TetR_N"/>
    <property type="match status" value="1"/>
</dbReference>
<dbReference type="OrthoDB" id="9810250at2"/>
<evidence type="ECO:0000259" key="2">
    <source>
        <dbReference type="Pfam" id="PF00440"/>
    </source>
</evidence>
<name>E6MK71_9FIRM</name>
<dbReference type="eggNOG" id="COG1309">
    <property type="taxonomic scope" value="Bacteria"/>
</dbReference>
<dbReference type="PANTHER" id="PTHR43479:SF11">
    <property type="entry name" value="ACREF_ENVCD OPERON REPRESSOR-RELATED"/>
    <property type="match status" value="1"/>
</dbReference>
<protein>
    <recommendedName>
        <fullName evidence="2">HTH tetR-type domain-containing protein</fullName>
    </recommendedName>
</protein>
<dbReference type="SUPFAM" id="SSF46689">
    <property type="entry name" value="Homeodomain-like"/>
    <property type="match status" value="1"/>
</dbReference>
<dbReference type="PANTHER" id="PTHR43479">
    <property type="entry name" value="ACREF/ENVCD OPERON REPRESSOR-RELATED"/>
    <property type="match status" value="1"/>
</dbReference>
<gene>
    <name evidence="3" type="ORF">HMP0721_2407</name>
</gene>
<dbReference type="AlphaFoldDB" id="E6MK71"/>
<evidence type="ECO:0000256" key="1">
    <source>
        <dbReference type="ARBA" id="ARBA00023125"/>
    </source>
</evidence>
<reference evidence="3 4" key="1">
    <citation type="submission" date="2010-12" db="EMBL/GenBank/DDBJ databases">
        <authorList>
            <person name="Muzny D."/>
            <person name="Qin X."/>
            <person name="Deng J."/>
            <person name="Jiang H."/>
            <person name="Liu Y."/>
            <person name="Qu J."/>
            <person name="Song X.-Z."/>
            <person name="Zhang L."/>
            <person name="Thornton R."/>
            <person name="Coyle M."/>
            <person name="Francisco L."/>
            <person name="Jackson L."/>
            <person name="Javaid M."/>
            <person name="Korchina V."/>
            <person name="Kovar C."/>
            <person name="Mata R."/>
            <person name="Mathew T."/>
            <person name="Ngo R."/>
            <person name="Nguyen L."/>
            <person name="Nguyen N."/>
            <person name="Okwuonu G."/>
            <person name="Ongeri F."/>
            <person name="Pham C."/>
            <person name="Simmons D."/>
            <person name="Wilczek-Boney K."/>
            <person name="Hale W."/>
            <person name="Jakkamsetti A."/>
            <person name="Pham P."/>
            <person name="Ruth R."/>
            <person name="San Lucas F."/>
            <person name="Warren J."/>
            <person name="Zhang J."/>
            <person name="Zhao Z."/>
            <person name="Zhou C."/>
            <person name="Zhu D."/>
            <person name="Lee S."/>
            <person name="Bess C."/>
            <person name="Blankenburg K."/>
            <person name="Forbes L."/>
            <person name="Fu Q."/>
            <person name="Gubbala S."/>
            <person name="Hirani K."/>
            <person name="Jayaseelan J.C."/>
            <person name="Lara F."/>
            <person name="Munidasa M."/>
            <person name="Palculict T."/>
            <person name="Patil S."/>
            <person name="Pu L.-L."/>
            <person name="Saada N."/>
            <person name="Tang L."/>
            <person name="Weissenberger G."/>
            <person name="Zhu Y."/>
            <person name="Hemphill L."/>
            <person name="Shang Y."/>
            <person name="Youmans B."/>
            <person name="Ayvaz T."/>
            <person name="Ross M."/>
            <person name="Santibanez J."/>
            <person name="Aqrawi P."/>
            <person name="Gross S."/>
            <person name="Joshi V."/>
            <person name="Fowler G."/>
            <person name="Nazareth L."/>
            <person name="Reid J."/>
            <person name="Worley K."/>
            <person name="Petrosino J."/>
            <person name="Highlander S."/>
            <person name="Gibbs R."/>
        </authorList>
    </citation>
    <scope>NUCLEOTIDE SEQUENCE [LARGE SCALE GENOMIC DNA]</scope>
    <source>
        <strain evidence="3 4">ATCC 23263</strain>
    </source>
</reference>
<dbReference type="GO" id="GO:0003677">
    <property type="term" value="F:DNA binding"/>
    <property type="evidence" value="ECO:0007669"/>
    <property type="project" value="UniProtKB-KW"/>
</dbReference>
<dbReference type="EMBL" id="AEQN01000033">
    <property type="protein sequence ID" value="EFV00590.1"/>
    <property type="molecule type" value="Genomic_DNA"/>
</dbReference>
<dbReference type="STRING" id="887929.HMP0721_2407"/>
<proteinExistence type="predicted"/>
<keyword evidence="4" id="KW-1185">Reference proteome</keyword>
<evidence type="ECO:0000313" key="4">
    <source>
        <dbReference type="Proteomes" id="UP000004754"/>
    </source>
</evidence>
<keyword evidence="1" id="KW-0238">DNA-binding</keyword>
<sequence length="223" mass="26092">MALSALYFNKSFNCREELNNVPKNTRENILNAFLNLAMEHPKKTNFTMREIAKRAHVSRQAIYQKHFKNPREIVLYLRQLIDADLHQAYKEYHSAQQTMNPFVLVANTIIPVFYKKRKLVRCFYITSIDPTWESFMVDVCLEWALPRVATRSEAFNLSDEDLLKLLVNSIMSIIKIWISRENPAPPEVFKDDFLKLVRTPLFDYLAMDPARLTGTPPLPGRRT</sequence>
<feature type="domain" description="HTH tetR-type" evidence="2">
    <location>
        <begin position="45"/>
        <end position="75"/>
    </location>
</feature>
<dbReference type="HOGENOM" id="CLU_120936_0_0_9"/>
<dbReference type="Proteomes" id="UP000004754">
    <property type="component" value="Unassembled WGS sequence"/>
</dbReference>
<organism evidence="3 4">
    <name type="scientific">Pseudoramibacter alactolyticus ATCC 23263</name>
    <dbReference type="NCBI Taxonomy" id="887929"/>
    <lineage>
        <taxon>Bacteria</taxon>
        <taxon>Bacillati</taxon>
        <taxon>Bacillota</taxon>
        <taxon>Clostridia</taxon>
        <taxon>Eubacteriales</taxon>
        <taxon>Eubacteriaceae</taxon>
        <taxon>Pseudoramibacter</taxon>
    </lineage>
</organism>
<dbReference type="InterPro" id="IPR001647">
    <property type="entry name" value="HTH_TetR"/>
</dbReference>
<evidence type="ECO:0000313" key="3">
    <source>
        <dbReference type="EMBL" id="EFV00590.1"/>
    </source>
</evidence>
<dbReference type="InterPro" id="IPR009057">
    <property type="entry name" value="Homeodomain-like_sf"/>
</dbReference>